<dbReference type="InterPro" id="IPR011009">
    <property type="entry name" value="Kinase-like_dom_sf"/>
</dbReference>
<dbReference type="Pfam" id="PF01636">
    <property type="entry name" value="APH"/>
    <property type="match status" value="1"/>
</dbReference>
<comment type="similarity">
    <text evidence="1">Belongs to the pseudomonas-type ThrB family.</text>
</comment>
<accession>A0ABW3RWH8</accession>
<dbReference type="InterPro" id="IPR002575">
    <property type="entry name" value="Aminoglycoside_PTrfase"/>
</dbReference>
<dbReference type="Gene3D" id="3.90.1200.10">
    <property type="match status" value="1"/>
</dbReference>
<gene>
    <name evidence="3" type="ORF">ACFQ3W_09040</name>
</gene>
<feature type="domain" description="Aminoglycoside phosphotransferase" evidence="2">
    <location>
        <begin position="41"/>
        <end position="246"/>
    </location>
</feature>
<dbReference type="RefSeq" id="WP_379318841.1">
    <property type="nucleotide sequence ID" value="NZ_JBHTLM010000005.1"/>
</dbReference>
<proteinExistence type="inferred from homology"/>
<comment type="caution">
    <text evidence="3">The sequence shown here is derived from an EMBL/GenBank/DDBJ whole genome shotgun (WGS) entry which is preliminary data.</text>
</comment>
<dbReference type="EMBL" id="JBHTLM010000005">
    <property type="protein sequence ID" value="MFD1176445.1"/>
    <property type="molecule type" value="Genomic_DNA"/>
</dbReference>
<reference evidence="4" key="1">
    <citation type="journal article" date="2019" name="Int. J. Syst. Evol. Microbiol.">
        <title>The Global Catalogue of Microorganisms (GCM) 10K type strain sequencing project: providing services to taxonomists for standard genome sequencing and annotation.</title>
        <authorList>
            <consortium name="The Broad Institute Genomics Platform"/>
            <consortium name="The Broad Institute Genome Sequencing Center for Infectious Disease"/>
            <person name="Wu L."/>
            <person name="Ma J."/>
        </authorList>
    </citation>
    <scope>NUCLEOTIDE SEQUENCE [LARGE SCALE GENOMIC DNA]</scope>
    <source>
        <strain evidence="4">CCUG 59189</strain>
    </source>
</reference>
<dbReference type="PANTHER" id="PTHR21064:SF6">
    <property type="entry name" value="AMINOGLYCOSIDE PHOSPHOTRANSFERASE DOMAIN-CONTAINING PROTEIN"/>
    <property type="match status" value="1"/>
</dbReference>
<name>A0ABW3RWH8_9BACL</name>
<dbReference type="Gene3D" id="3.30.200.20">
    <property type="entry name" value="Phosphorylase Kinase, domain 1"/>
    <property type="match status" value="1"/>
</dbReference>
<protein>
    <submittedName>
        <fullName evidence="3">Phosphotransferase</fullName>
    </submittedName>
</protein>
<dbReference type="PANTHER" id="PTHR21064">
    <property type="entry name" value="AMINOGLYCOSIDE PHOSPHOTRANSFERASE DOMAIN-CONTAINING PROTEIN-RELATED"/>
    <property type="match status" value="1"/>
</dbReference>
<evidence type="ECO:0000256" key="1">
    <source>
        <dbReference type="ARBA" id="ARBA00038240"/>
    </source>
</evidence>
<dbReference type="InterPro" id="IPR050249">
    <property type="entry name" value="Pseudomonas-type_ThrB"/>
</dbReference>
<organism evidence="3 4">
    <name type="scientific">Paenibacillus puldeungensis</name>
    <dbReference type="NCBI Taxonomy" id="696536"/>
    <lineage>
        <taxon>Bacteria</taxon>
        <taxon>Bacillati</taxon>
        <taxon>Bacillota</taxon>
        <taxon>Bacilli</taxon>
        <taxon>Bacillales</taxon>
        <taxon>Paenibacillaceae</taxon>
        <taxon>Paenibacillus</taxon>
    </lineage>
</organism>
<dbReference type="Proteomes" id="UP001597262">
    <property type="component" value="Unassembled WGS sequence"/>
</dbReference>
<evidence type="ECO:0000259" key="2">
    <source>
        <dbReference type="Pfam" id="PF01636"/>
    </source>
</evidence>
<evidence type="ECO:0000313" key="4">
    <source>
        <dbReference type="Proteomes" id="UP001597262"/>
    </source>
</evidence>
<evidence type="ECO:0000313" key="3">
    <source>
        <dbReference type="EMBL" id="MFD1176445.1"/>
    </source>
</evidence>
<sequence length="326" mass="37689">MYSQPTTLRSVLDPKYLDYCLSNLYDIGDWNDCSFWLRGLNDTYRIRTSTGFYILRVYRHSISENDVVYELSLLTQLIDELSSVSTKVSVPISQKDNSLYTVIDAPEGQRIAVIFSYLTGTENVLQDEKSCFSFGRSAAELHTALDKITLTLPRYDLDTNFLISQPLNRIVNYIGEKHSATPFLREYSNALIERIITASSQGLDWGICHGDMHGNNNAFQEGDSFTHYDFEWSAKGWRAYDLAQVRGRKRLPEDNKALLWNALISGYRSVRDFTEQDESSIELFMKARRFWVMSLDVEFINDFGALDFSEDWLEGFINEFRSYNIV</sequence>
<dbReference type="SUPFAM" id="SSF56112">
    <property type="entry name" value="Protein kinase-like (PK-like)"/>
    <property type="match status" value="1"/>
</dbReference>
<keyword evidence="4" id="KW-1185">Reference proteome</keyword>